<evidence type="ECO:0000313" key="10">
    <source>
        <dbReference type="EMBL" id="KAG2172287.1"/>
    </source>
</evidence>
<evidence type="ECO:0000256" key="6">
    <source>
        <dbReference type="ARBA" id="ARBA00023065"/>
    </source>
</evidence>
<keyword evidence="5 8" id="KW-1133">Transmembrane helix</keyword>
<evidence type="ECO:0000313" key="11">
    <source>
        <dbReference type="Proteomes" id="UP000654370"/>
    </source>
</evidence>
<comment type="caution">
    <text evidence="10">The sequence shown here is derived from an EMBL/GenBank/DDBJ whole genome shotgun (WGS) entry which is preliminary data.</text>
</comment>
<dbReference type="PANTHER" id="PTHR23501">
    <property type="entry name" value="MAJOR FACILITATOR SUPERFAMILY"/>
    <property type="match status" value="1"/>
</dbReference>
<dbReference type="Proteomes" id="UP000654370">
    <property type="component" value="Unassembled WGS sequence"/>
</dbReference>
<dbReference type="SUPFAM" id="SSF103473">
    <property type="entry name" value="MFS general substrate transporter"/>
    <property type="match status" value="1"/>
</dbReference>
<dbReference type="OrthoDB" id="4078873at2759"/>
<keyword evidence="7 8" id="KW-0472">Membrane</keyword>
<feature type="transmembrane region" description="Helical" evidence="8">
    <location>
        <begin position="215"/>
        <end position="234"/>
    </location>
</feature>
<feature type="transmembrane region" description="Helical" evidence="8">
    <location>
        <begin position="551"/>
        <end position="570"/>
    </location>
</feature>
<feature type="domain" description="Major facilitator superfamily (MFS) profile" evidence="9">
    <location>
        <begin position="58"/>
        <end position="574"/>
    </location>
</feature>
<organism evidence="10 11">
    <name type="scientific">Mortierella isabellina</name>
    <name type="common">Filamentous fungus</name>
    <name type="synonym">Umbelopsis isabellina</name>
    <dbReference type="NCBI Taxonomy" id="91625"/>
    <lineage>
        <taxon>Eukaryota</taxon>
        <taxon>Fungi</taxon>
        <taxon>Fungi incertae sedis</taxon>
        <taxon>Mucoromycota</taxon>
        <taxon>Mucoromycotina</taxon>
        <taxon>Umbelopsidomycetes</taxon>
        <taxon>Umbelopsidales</taxon>
        <taxon>Umbelopsidaceae</taxon>
        <taxon>Umbelopsis</taxon>
    </lineage>
</organism>
<evidence type="ECO:0000256" key="3">
    <source>
        <dbReference type="ARBA" id="ARBA00022448"/>
    </source>
</evidence>
<evidence type="ECO:0000256" key="2">
    <source>
        <dbReference type="ARBA" id="ARBA00008335"/>
    </source>
</evidence>
<feature type="transmembrane region" description="Helical" evidence="8">
    <location>
        <begin position="177"/>
        <end position="195"/>
    </location>
</feature>
<comment type="similarity">
    <text evidence="2">Belongs to the major facilitator superfamily.</text>
</comment>
<dbReference type="PROSITE" id="PS50850">
    <property type="entry name" value="MFS"/>
    <property type="match status" value="1"/>
</dbReference>
<feature type="transmembrane region" description="Helical" evidence="8">
    <location>
        <begin position="152"/>
        <end position="170"/>
    </location>
</feature>
<dbReference type="Pfam" id="PF07690">
    <property type="entry name" value="MFS_1"/>
    <property type="match status" value="1"/>
</dbReference>
<evidence type="ECO:0000256" key="1">
    <source>
        <dbReference type="ARBA" id="ARBA00004141"/>
    </source>
</evidence>
<name>A0A8H7PE54_MORIS</name>
<feature type="transmembrane region" description="Helical" evidence="8">
    <location>
        <begin position="344"/>
        <end position="362"/>
    </location>
</feature>
<dbReference type="GO" id="GO:0005886">
    <property type="term" value="C:plasma membrane"/>
    <property type="evidence" value="ECO:0007669"/>
    <property type="project" value="TreeGrafter"/>
</dbReference>
<feature type="transmembrane region" description="Helical" evidence="8">
    <location>
        <begin position="303"/>
        <end position="323"/>
    </location>
</feature>
<protein>
    <recommendedName>
        <fullName evidence="9">Major facilitator superfamily (MFS) profile domain-containing protein</fullName>
    </recommendedName>
</protein>
<proteinExistence type="inferred from homology"/>
<dbReference type="EMBL" id="JAEPQZ010000017">
    <property type="protein sequence ID" value="KAG2172287.1"/>
    <property type="molecule type" value="Genomic_DNA"/>
</dbReference>
<evidence type="ECO:0000256" key="4">
    <source>
        <dbReference type="ARBA" id="ARBA00022692"/>
    </source>
</evidence>
<dbReference type="FunFam" id="1.20.1250.20:FF:000197">
    <property type="entry name" value="Siderophore iron transporter 1"/>
    <property type="match status" value="1"/>
</dbReference>
<evidence type="ECO:0000259" key="9">
    <source>
        <dbReference type="PROSITE" id="PS50850"/>
    </source>
</evidence>
<accession>A0A8H7PE54</accession>
<comment type="subcellular location">
    <subcellularLocation>
        <location evidence="1">Membrane</location>
        <topology evidence="1">Multi-pass membrane protein</topology>
    </subcellularLocation>
</comment>
<evidence type="ECO:0000256" key="7">
    <source>
        <dbReference type="ARBA" id="ARBA00023136"/>
    </source>
</evidence>
<keyword evidence="4 8" id="KW-0812">Transmembrane</keyword>
<gene>
    <name evidence="10" type="ORF">INT43_004829</name>
</gene>
<dbReference type="AlphaFoldDB" id="A0A8H7PE54"/>
<evidence type="ECO:0000256" key="5">
    <source>
        <dbReference type="ARBA" id="ARBA00022989"/>
    </source>
</evidence>
<dbReference type="GO" id="GO:0022857">
    <property type="term" value="F:transmembrane transporter activity"/>
    <property type="evidence" value="ECO:0007669"/>
    <property type="project" value="InterPro"/>
</dbReference>
<dbReference type="GO" id="GO:0006811">
    <property type="term" value="P:monoatomic ion transport"/>
    <property type="evidence" value="ECO:0007669"/>
    <property type="project" value="UniProtKB-KW"/>
</dbReference>
<dbReference type="InterPro" id="IPR036259">
    <property type="entry name" value="MFS_trans_sf"/>
</dbReference>
<dbReference type="Gene3D" id="1.20.1250.20">
    <property type="entry name" value="MFS general substrate transporter like domains"/>
    <property type="match status" value="2"/>
</dbReference>
<evidence type="ECO:0000256" key="8">
    <source>
        <dbReference type="SAM" id="Phobius"/>
    </source>
</evidence>
<feature type="transmembrane region" description="Helical" evidence="8">
    <location>
        <begin position="382"/>
        <end position="406"/>
    </location>
</feature>
<feature type="transmembrane region" description="Helical" evidence="8">
    <location>
        <begin position="271"/>
        <end position="291"/>
    </location>
</feature>
<keyword evidence="3" id="KW-0813">Transport</keyword>
<sequence length="600" mass="65001">MSDSDIKHSVDPQEPYMTEKIHPVEAIDNGAQQQELSSGVSKIEAAQAVWGKKGYIFLLVGLGLASYIYSLDGVTTYQYLSYATSSVLDHSMTGAVTTAGAIIIAVGKPFMAKLADYIGRGETYIVVVIFYVVGYILYASANDINQIAGGQIIYSFGYTGLQMLTQIVLADVTTLRYRAFAGAVLSMPFVINTWISAEIAEGVLSGGGWRWGYGMFAILVPVCLAPVIGSLLWAQRKAKKLNVLHLTSDPNKNLFKHPLKAISIANKEMDVPGLILIAAALALILLPLGLAPTASNGWNTPSMIAMIVVGCLLLPVFAVWECVFTSRFGYTAIAPLRFFKNLNIAAACFIGFFDFVSFYLQYTYQYSFVYVVKTEWSFRDLTYFSSTQTIALCVFGLLAGVILIWFRRPKWLLFAGLLIRLLGVGLMIQSRGALGSDVELVWCQILQGMGGGFASVITQLIAQALVSHADVAVVTALVLLLTEIGNSVGSAIATAVWTSQMPSELAAHVPTTNATLLAELYGSVTTIATYPAGDPIRDGVINAYSNVMRNLCIGATVVAIFPPIIAFFFVSDITLDNKQNKLDDRDLTGHKDNEKPVEVV</sequence>
<feature type="transmembrane region" description="Helical" evidence="8">
    <location>
        <begin position="411"/>
        <end position="428"/>
    </location>
</feature>
<dbReference type="InterPro" id="IPR020846">
    <property type="entry name" value="MFS_dom"/>
</dbReference>
<feature type="transmembrane region" description="Helical" evidence="8">
    <location>
        <begin position="123"/>
        <end position="140"/>
    </location>
</feature>
<feature type="transmembrane region" description="Helical" evidence="8">
    <location>
        <begin position="54"/>
        <end position="71"/>
    </location>
</feature>
<feature type="transmembrane region" description="Helical" evidence="8">
    <location>
        <begin position="91"/>
        <end position="111"/>
    </location>
</feature>
<dbReference type="PANTHER" id="PTHR23501:SF87">
    <property type="entry name" value="SIDEROPHORE IRON TRANSPORTER 2"/>
    <property type="match status" value="1"/>
</dbReference>
<dbReference type="InterPro" id="IPR011701">
    <property type="entry name" value="MFS"/>
</dbReference>
<keyword evidence="6" id="KW-0406">Ion transport</keyword>
<keyword evidence="11" id="KW-1185">Reference proteome</keyword>
<reference evidence="10" key="1">
    <citation type="submission" date="2020-12" db="EMBL/GenBank/DDBJ databases">
        <title>Metabolic potential, ecology and presence of endohyphal bacteria is reflected in genomic diversity of Mucoromycotina.</title>
        <authorList>
            <person name="Muszewska A."/>
            <person name="Okrasinska A."/>
            <person name="Steczkiewicz K."/>
            <person name="Drgas O."/>
            <person name="Orlowska M."/>
            <person name="Perlinska-Lenart U."/>
            <person name="Aleksandrzak-Piekarczyk T."/>
            <person name="Szatraj K."/>
            <person name="Zielenkiewicz U."/>
            <person name="Pilsyk S."/>
            <person name="Malc E."/>
            <person name="Mieczkowski P."/>
            <person name="Kruszewska J.S."/>
            <person name="Biernat P."/>
            <person name="Pawlowska J."/>
        </authorList>
    </citation>
    <scope>NUCLEOTIDE SEQUENCE</scope>
    <source>
        <strain evidence="10">WA0000067209</strain>
    </source>
</reference>